<organism evidence="2 3">
    <name type="scientific">Kitasatospora atroaurantiaca</name>
    <dbReference type="NCBI Taxonomy" id="285545"/>
    <lineage>
        <taxon>Bacteria</taxon>
        <taxon>Bacillati</taxon>
        <taxon>Actinomycetota</taxon>
        <taxon>Actinomycetes</taxon>
        <taxon>Kitasatosporales</taxon>
        <taxon>Streptomycetaceae</taxon>
        <taxon>Kitasatospora</taxon>
    </lineage>
</organism>
<dbReference type="OrthoDB" id="4165247at2"/>
<feature type="domain" description="PPE" evidence="1">
    <location>
        <begin position="66"/>
        <end position="151"/>
    </location>
</feature>
<evidence type="ECO:0000313" key="3">
    <source>
        <dbReference type="Proteomes" id="UP000318416"/>
    </source>
</evidence>
<dbReference type="SUPFAM" id="SSF140453">
    <property type="entry name" value="EsxAB dimer-like"/>
    <property type="match status" value="1"/>
</dbReference>
<keyword evidence="3" id="KW-1185">Reference proteome</keyword>
<dbReference type="Gene3D" id="1.10.287.1060">
    <property type="entry name" value="ESAT-6-like"/>
    <property type="match status" value="1"/>
</dbReference>
<dbReference type="AlphaFoldDB" id="A0A561ELX4"/>
<accession>A0A561ELX4</accession>
<dbReference type="InterPro" id="IPR000030">
    <property type="entry name" value="PPE_dom"/>
</dbReference>
<evidence type="ECO:0000259" key="1">
    <source>
        <dbReference type="Pfam" id="PF00823"/>
    </source>
</evidence>
<proteinExistence type="predicted"/>
<protein>
    <submittedName>
        <fullName evidence="2">WXG100 family type VII secretion target</fullName>
    </submittedName>
</protein>
<reference evidence="2 3" key="1">
    <citation type="submission" date="2019-06" db="EMBL/GenBank/DDBJ databases">
        <title>Sequencing the genomes of 1000 actinobacteria strains.</title>
        <authorList>
            <person name="Klenk H.-P."/>
        </authorList>
    </citation>
    <scope>NUCLEOTIDE SEQUENCE [LARGE SCALE GENOMIC DNA]</scope>
    <source>
        <strain evidence="2 3">DSM 41649</strain>
    </source>
</reference>
<sequence>MSTMQSWGTSDAYSWARQHNRQEFPAVPEAKSPDRSGISGALDEAVEWTLEKTGVLTWLEKVTGAPELLTEAAKAWHDRAVDMQQVADDLRTGATQLSEDWQGQASDSFARHTGEIVTAVDATAEDMSQTAQILGQAAKECELAEETVIHLISELIEMLIAQLATSFILDLVTFGMATVVDALVSGAEVAVYIERIGVVSERLATVLKDLMKAIKELKEAQRAGKPIKEILQQARKVRSAAADVRKTAKALSGKEGKEEGLSLLQRQALKLPQKAVEHGLKEVGLDRKWKGPLKDYAMDETGRRSLLDNGDEAPPAYHVDRSRIEEAFG</sequence>
<dbReference type="Pfam" id="PF00823">
    <property type="entry name" value="PPE"/>
    <property type="match status" value="1"/>
</dbReference>
<name>A0A561ELX4_9ACTN</name>
<comment type="caution">
    <text evidence="2">The sequence shown here is derived from an EMBL/GenBank/DDBJ whole genome shotgun (WGS) entry which is preliminary data.</text>
</comment>
<gene>
    <name evidence="2" type="ORF">FB465_1608</name>
</gene>
<dbReference type="Proteomes" id="UP000318416">
    <property type="component" value="Unassembled WGS sequence"/>
</dbReference>
<dbReference type="InterPro" id="IPR036689">
    <property type="entry name" value="ESAT-6-like_sf"/>
</dbReference>
<evidence type="ECO:0000313" key="2">
    <source>
        <dbReference type="EMBL" id="TWE16625.1"/>
    </source>
</evidence>
<dbReference type="EMBL" id="VIVR01000001">
    <property type="protein sequence ID" value="TWE16625.1"/>
    <property type="molecule type" value="Genomic_DNA"/>
</dbReference>